<feature type="domain" description="Fibronectin type-III" evidence="12">
    <location>
        <begin position="773"/>
        <end position="864"/>
    </location>
</feature>
<evidence type="ECO:0000256" key="9">
    <source>
        <dbReference type="ARBA" id="ARBA00023180"/>
    </source>
</evidence>
<dbReference type="Gene3D" id="2.20.25.10">
    <property type="match status" value="1"/>
</dbReference>
<dbReference type="InterPro" id="IPR003961">
    <property type="entry name" value="FN3_dom"/>
</dbReference>
<feature type="domain" description="Fibronectin type-III" evidence="12">
    <location>
        <begin position="865"/>
        <end position="954"/>
    </location>
</feature>
<evidence type="ECO:0000256" key="11">
    <source>
        <dbReference type="SAM" id="SignalP"/>
    </source>
</evidence>
<gene>
    <name evidence="14" type="ORF">E1301_Tti016225</name>
</gene>
<dbReference type="InterPro" id="IPR014716">
    <property type="entry name" value="Fibrinogen_a/b/g_C_1"/>
</dbReference>
<keyword evidence="6 11" id="KW-0732">Signal</keyword>
<dbReference type="SUPFAM" id="SSF49265">
    <property type="entry name" value="Fibronectin type III"/>
    <property type="match status" value="4"/>
</dbReference>
<dbReference type="Pfam" id="PF00041">
    <property type="entry name" value="fn3"/>
    <property type="match status" value="8"/>
</dbReference>
<evidence type="ECO:0000256" key="6">
    <source>
        <dbReference type="ARBA" id="ARBA00022729"/>
    </source>
</evidence>
<evidence type="ECO:0000256" key="1">
    <source>
        <dbReference type="ARBA" id="ARBA00004498"/>
    </source>
</evidence>
<dbReference type="SMART" id="SM00060">
    <property type="entry name" value="FN3"/>
    <property type="match status" value="8"/>
</dbReference>
<evidence type="ECO:0000256" key="3">
    <source>
        <dbReference type="ARBA" id="ARBA00022525"/>
    </source>
</evidence>
<feature type="domain" description="Fibronectin type-III" evidence="12">
    <location>
        <begin position="1220"/>
        <end position="1308"/>
    </location>
</feature>
<dbReference type="Pfam" id="PF00147">
    <property type="entry name" value="Fibrinogen_C"/>
    <property type="match status" value="1"/>
</dbReference>
<feature type="domain" description="Fibronectin type-III" evidence="12">
    <location>
        <begin position="1132"/>
        <end position="1219"/>
    </location>
</feature>
<proteinExistence type="inferred from homology"/>
<keyword evidence="15" id="KW-1185">Reference proteome</keyword>
<keyword evidence="3" id="KW-0964">Secreted</keyword>
<dbReference type="PANTHER" id="PTHR46708:SF1">
    <property type="entry name" value="TENASCIN"/>
    <property type="match status" value="1"/>
</dbReference>
<evidence type="ECO:0000256" key="5">
    <source>
        <dbReference type="ARBA" id="ARBA00022536"/>
    </source>
</evidence>
<evidence type="ECO:0000256" key="8">
    <source>
        <dbReference type="ARBA" id="ARBA00023157"/>
    </source>
</evidence>
<dbReference type="InterPro" id="IPR000742">
    <property type="entry name" value="EGF"/>
</dbReference>
<evidence type="ECO:0000256" key="4">
    <source>
        <dbReference type="ARBA" id="ARBA00022530"/>
    </source>
</evidence>
<feature type="signal peptide" evidence="11">
    <location>
        <begin position="1"/>
        <end position="21"/>
    </location>
</feature>
<evidence type="ECO:0000259" key="13">
    <source>
        <dbReference type="PROSITE" id="PS51406"/>
    </source>
</evidence>
<keyword evidence="7" id="KW-0677">Repeat</keyword>
<keyword evidence="4" id="KW-0272">Extracellular matrix</keyword>
<dbReference type="SMART" id="SM00186">
    <property type="entry name" value="FBG"/>
    <property type="match status" value="1"/>
</dbReference>
<dbReference type="NCBIfam" id="NF040941">
    <property type="entry name" value="GGGWT_bact"/>
    <property type="match status" value="1"/>
</dbReference>
<evidence type="ECO:0000256" key="2">
    <source>
        <dbReference type="ARBA" id="ARBA00008673"/>
    </source>
</evidence>
<dbReference type="Gene3D" id="2.10.25.10">
    <property type="entry name" value="Laminin"/>
    <property type="match status" value="13"/>
</dbReference>
<dbReference type="Gene3D" id="2.60.40.10">
    <property type="entry name" value="Immunoglobulins"/>
    <property type="match status" value="8"/>
</dbReference>
<comment type="caution">
    <text evidence="14">The sequence shown here is derived from an EMBL/GenBank/DDBJ whole genome shotgun (WGS) entry which is preliminary data.</text>
</comment>
<feature type="region of interest" description="Disordered" evidence="10">
    <location>
        <begin position="72"/>
        <end position="97"/>
    </location>
</feature>
<dbReference type="PROSITE" id="PS51406">
    <property type="entry name" value="FIBRINOGEN_C_2"/>
    <property type="match status" value="1"/>
</dbReference>
<dbReference type="CDD" id="cd00087">
    <property type="entry name" value="FReD"/>
    <property type="match status" value="1"/>
</dbReference>
<dbReference type="SMART" id="SM00181">
    <property type="entry name" value="EGF"/>
    <property type="match status" value="13"/>
</dbReference>
<evidence type="ECO:0000313" key="15">
    <source>
        <dbReference type="Proteomes" id="UP000324632"/>
    </source>
</evidence>
<keyword evidence="5" id="KW-0245">EGF-like domain</keyword>
<dbReference type="GO" id="GO:0031175">
    <property type="term" value="P:neuron projection development"/>
    <property type="evidence" value="ECO:0007669"/>
    <property type="project" value="TreeGrafter"/>
</dbReference>
<dbReference type="InterPro" id="IPR013783">
    <property type="entry name" value="Ig-like_fold"/>
</dbReference>
<reference evidence="14 15" key="1">
    <citation type="journal article" date="2019" name="Mol. Ecol. Resour.">
        <title>Chromosome-level genome assembly of Triplophysa tibetana, a fish adapted to the harsh high-altitude environment of the Tibetan Plateau.</title>
        <authorList>
            <person name="Yang X."/>
            <person name="Liu H."/>
            <person name="Ma Z."/>
            <person name="Zou Y."/>
            <person name="Zou M."/>
            <person name="Mao Y."/>
            <person name="Li X."/>
            <person name="Wang H."/>
            <person name="Chen T."/>
            <person name="Wang W."/>
            <person name="Yang R."/>
        </authorList>
    </citation>
    <scope>NUCLEOTIDE SEQUENCE [LARGE SCALE GENOMIC DNA]</scope>
    <source>
        <strain evidence="14">TTIB1903HZAU</strain>
        <tissue evidence="14">Muscle</tissue>
    </source>
</reference>
<dbReference type="EMBL" id="SOYY01000009">
    <property type="protein sequence ID" value="KAA0716917.1"/>
    <property type="molecule type" value="Genomic_DNA"/>
</dbReference>
<protein>
    <submittedName>
        <fullName evidence="14">Tenascin</fullName>
    </submittedName>
</protein>
<comment type="similarity">
    <text evidence="2">Belongs to the tenascin family.</text>
</comment>
<evidence type="ECO:0000259" key="12">
    <source>
        <dbReference type="PROSITE" id="PS50853"/>
    </source>
</evidence>
<dbReference type="FunFam" id="2.10.25.10:FF:000001">
    <property type="entry name" value="Tenascin C"/>
    <property type="match status" value="12"/>
</dbReference>
<dbReference type="PANTHER" id="PTHR46708">
    <property type="entry name" value="TENASCIN"/>
    <property type="match status" value="1"/>
</dbReference>
<name>A0A5A9P880_9TELE</name>
<dbReference type="PROSITE" id="PS01186">
    <property type="entry name" value="EGF_2"/>
    <property type="match status" value="4"/>
</dbReference>
<dbReference type="InterPro" id="IPR013111">
    <property type="entry name" value="EGF_extracell"/>
</dbReference>
<dbReference type="InterPro" id="IPR036116">
    <property type="entry name" value="FN3_sf"/>
</dbReference>
<dbReference type="PROSITE" id="PS50853">
    <property type="entry name" value="FN3"/>
    <property type="match status" value="6"/>
</dbReference>
<feature type="compositionally biased region" description="Basic and acidic residues" evidence="10">
    <location>
        <begin position="77"/>
        <end position="95"/>
    </location>
</feature>
<dbReference type="InterPro" id="IPR002181">
    <property type="entry name" value="Fibrinogen_a/b/g_C_dom"/>
</dbReference>
<feature type="domain" description="Fibrinogen C-terminal" evidence="13">
    <location>
        <begin position="1306"/>
        <end position="1521"/>
    </location>
</feature>
<dbReference type="Pfam" id="PF23106">
    <property type="entry name" value="EGF_Teneurin"/>
    <property type="match status" value="3"/>
</dbReference>
<evidence type="ECO:0000256" key="10">
    <source>
        <dbReference type="SAM" id="MobiDB-lite"/>
    </source>
</evidence>
<organism evidence="14 15">
    <name type="scientific">Triplophysa tibetana</name>
    <dbReference type="NCBI Taxonomy" id="1572043"/>
    <lineage>
        <taxon>Eukaryota</taxon>
        <taxon>Metazoa</taxon>
        <taxon>Chordata</taxon>
        <taxon>Craniata</taxon>
        <taxon>Vertebrata</taxon>
        <taxon>Euteleostomi</taxon>
        <taxon>Actinopterygii</taxon>
        <taxon>Neopterygii</taxon>
        <taxon>Teleostei</taxon>
        <taxon>Ostariophysi</taxon>
        <taxon>Cypriniformes</taxon>
        <taxon>Nemacheilidae</taxon>
        <taxon>Triplophysa</taxon>
    </lineage>
</organism>
<dbReference type="GO" id="GO:0005615">
    <property type="term" value="C:extracellular space"/>
    <property type="evidence" value="ECO:0007669"/>
    <property type="project" value="TreeGrafter"/>
</dbReference>
<keyword evidence="8" id="KW-1015">Disulfide bond</keyword>
<dbReference type="Proteomes" id="UP000324632">
    <property type="component" value="Chromosome 9"/>
</dbReference>
<dbReference type="Pfam" id="PF07974">
    <property type="entry name" value="EGF_2"/>
    <property type="match status" value="2"/>
</dbReference>
<dbReference type="SUPFAM" id="SSF56496">
    <property type="entry name" value="Fibrinogen C-terminal domain-like"/>
    <property type="match status" value="1"/>
</dbReference>
<dbReference type="FunFam" id="3.90.215.10:FF:000001">
    <property type="entry name" value="Tenascin isoform 1"/>
    <property type="match status" value="1"/>
</dbReference>
<feature type="domain" description="Fibronectin type-III" evidence="12">
    <location>
        <begin position="594"/>
        <end position="684"/>
    </location>
</feature>
<dbReference type="Pfam" id="PF25024">
    <property type="entry name" value="EGF_TEN"/>
    <property type="match status" value="1"/>
</dbReference>
<dbReference type="PROSITE" id="PS00022">
    <property type="entry name" value="EGF_1"/>
    <property type="match status" value="4"/>
</dbReference>
<keyword evidence="9" id="KW-0325">Glycoprotein</keyword>
<feature type="chain" id="PRO_5023057596" evidence="11">
    <location>
        <begin position="22"/>
        <end position="1532"/>
    </location>
</feature>
<sequence>MASRLTFRWLVVATLMSLNYAGLMKKVIRQRRDALTVPDTHNVTLPNAQPVVFNHVYNIKVPGASLCSVDLDSPGSLDREQRDDPSSSEVREHTTDGQNQIVFTHRINIPKQACGCKEGLPDLKDLLNRLEMLEGEVSTLREQCSGETTCCSAQVTGAIGTKPYCNGRGNYSTEICACICQPGWKGPKCMIPDCPGDCGDRGHCVNGRCECFDGFSGVDCSCPVDCGVNGLCVNGVCVCVEGFSGEDCLESACPENCRGRGSCMDGECTCDEPWTGLDCSELICPKDCYDRGHCDNGTCNCHAGFTGEDCGARICPSDCSGRGFCIDGRCVCDAGYTAEDCSVLTCPNDCNGRGRCINGMCICDAGYRGEDCSKMSCPSNCNGRGHCIDGRCECDVGFQGPDCSEFSCPNDCNNRGRCVNGQCVCEEGFAGEDCSFKTCPSDCYGQGRCVDGKCLCFPDFAGEDCSQASCPRNCLNRGRCVAGQCVCDEGYTGEDCSQTKCPNDCHGRGKCVEGRCVCPDGFEGQDCSVLTCPGNCNNQGRCVYGKCVCDEGFVGDACGERGCPNNCGDAGLCVDGRCVCDEGYVGEDCSEVSPPKDLIVDDVSPDKMNLGWKNEMLVTDYLITYTPTSPGGLQMDLRVPGDHTSATVSELEPGIEYLINVYAVLNNKKSVPVSVRVPTRLPQPEGLKFKSVQETSVLVSWDTLKFPFDGWELIFRNTKEENGKIVHTLKPSQTSFEQTGLGPGQEYEVSLGIIKNNNTGPQTSANVVTRIYSPGQVDVGDVTDHSAVISWSKPVAEVDGFRVSYGPSTDLSARRDIGLPATSTQYNLEDLNPDTEYTVSLTSTRAEETSKPVSTSFITGLDAPRDHQAIAQTDNSITVEWKNSRSSVDGYRIKFGPIAGGSHGEEMIPRGAGDTTRTTITGLKPGIEYGIGVTAVKNEMESEPATTNALTDLDAPRDLEVRDSKETTLELAWKKPRAKISSYRLAFASPDGRHEEIELPAAANTYTLNSLTPGVRYTITLVAERGRRRSAPATVSASTGLGSLQDLRFSDVKDTSAVVYWNVPRTQPDSYRITYIPIQGGSSVAQTVDGTQSQVPLINLTPGETYQVSVIAVKGLEESEPVTDTLRTALDMPRSLTTVNVTDTTALLLWQPAVATVDGYVITYSADAVPAISHQVSGNTADFQLSSLTPGTPYTVSVYAIINEQKSLPATTEFTTDMDAPRDLVVSNIQTDAAVLSWKPPLAPITGYILTYQSSDGGIREVNLEPSATSHSLSDLRDSTEHTIRLQAVTDSKRSKKISTVFTTVEKLFGNPADCSQTLLGGETSSGPYTIYINRDEKQPVGTYCDMTTDGGGWMVFLRRQHGKVDFNRNWKNYTAGFGDINDEFWLGLSNLHKITASGQYELRVDLRDGQEAVFAQYDKFYVGESRAGYKIQTGAYSGTAGDSLSYHQNRPFSTYDKDNDIAVTNCALSYKGAFWYKNCHRVNLMGRFGDNSHSRGINWFHWKGHEHSIPFAEMKIRPVRFRNLEGRRKRS</sequence>
<dbReference type="FunFam" id="2.60.40.10:FF:000099">
    <property type="entry name" value="Fibronectin 1"/>
    <property type="match status" value="3"/>
</dbReference>
<evidence type="ECO:0000313" key="14">
    <source>
        <dbReference type="EMBL" id="KAA0716917.1"/>
    </source>
</evidence>
<dbReference type="CDD" id="cd00063">
    <property type="entry name" value="FN3"/>
    <property type="match status" value="8"/>
</dbReference>
<feature type="domain" description="Fibronectin type-III" evidence="12">
    <location>
        <begin position="955"/>
        <end position="1046"/>
    </location>
</feature>
<dbReference type="InterPro" id="IPR036056">
    <property type="entry name" value="Fibrinogen-like_C"/>
</dbReference>
<accession>A0A5A9P880</accession>
<dbReference type="Gene3D" id="3.90.215.10">
    <property type="entry name" value="Gamma Fibrinogen, chain A, domain 1"/>
    <property type="match status" value="1"/>
</dbReference>
<dbReference type="InterPro" id="IPR050991">
    <property type="entry name" value="ECM_Regulatory_Proteins"/>
</dbReference>
<comment type="subcellular location">
    <subcellularLocation>
        <location evidence="1">Secreted</location>
        <location evidence="1">Extracellular space</location>
        <location evidence="1">Extracellular matrix</location>
    </subcellularLocation>
</comment>
<dbReference type="GO" id="GO:0030155">
    <property type="term" value="P:regulation of cell adhesion"/>
    <property type="evidence" value="ECO:0007669"/>
    <property type="project" value="TreeGrafter"/>
</dbReference>
<evidence type="ECO:0000256" key="7">
    <source>
        <dbReference type="ARBA" id="ARBA00022737"/>
    </source>
</evidence>